<accession>A0A8X6IXM9</accession>
<dbReference type="Pfam" id="PF07782">
    <property type="entry name" value="DC_STAMP"/>
    <property type="match status" value="1"/>
</dbReference>
<keyword evidence="4" id="KW-0472">Membrane</keyword>
<reference evidence="9" key="1">
    <citation type="submission" date="2020-08" db="EMBL/GenBank/DDBJ databases">
        <title>Multicomponent nature underlies the extraordinary mechanical properties of spider dragline silk.</title>
        <authorList>
            <person name="Kono N."/>
            <person name="Nakamura H."/>
            <person name="Mori M."/>
            <person name="Yoshida Y."/>
            <person name="Ohtoshi R."/>
            <person name="Malay A.D."/>
            <person name="Moran D.A.P."/>
            <person name="Tomita M."/>
            <person name="Numata K."/>
            <person name="Arakawa K."/>
        </authorList>
    </citation>
    <scope>NUCLEOTIDE SEQUENCE</scope>
</reference>
<keyword evidence="6" id="KW-0732">Signal</keyword>
<dbReference type="Pfam" id="PF26037">
    <property type="entry name" value="zf-RING_DCST1_C"/>
    <property type="match status" value="1"/>
</dbReference>
<feature type="signal peptide" evidence="6">
    <location>
        <begin position="1"/>
        <end position="16"/>
    </location>
</feature>
<proteinExistence type="predicted"/>
<dbReference type="PANTHER" id="PTHR21041:SF9">
    <property type="entry name" value="DENDRITIC CELL-SPECIFIC TRANSMEMBRANE PROTEIN-LIKE DOMAIN-CONTAINING PROTEIN"/>
    <property type="match status" value="1"/>
</dbReference>
<feature type="compositionally biased region" description="Acidic residues" evidence="5">
    <location>
        <begin position="214"/>
        <end position="224"/>
    </location>
</feature>
<dbReference type="InterPro" id="IPR058842">
    <property type="entry name" value="DCST1_C"/>
</dbReference>
<evidence type="ECO:0000256" key="5">
    <source>
        <dbReference type="SAM" id="MobiDB-lite"/>
    </source>
</evidence>
<evidence type="ECO:0000256" key="3">
    <source>
        <dbReference type="ARBA" id="ARBA00022989"/>
    </source>
</evidence>
<feature type="compositionally biased region" description="Acidic residues" evidence="5">
    <location>
        <begin position="188"/>
        <end position="197"/>
    </location>
</feature>
<protein>
    <submittedName>
        <fullName evidence="9">DC-STAMP domain-containing protein 2</fullName>
    </submittedName>
</protein>
<name>A0A8X6IXM9_9ARAC</name>
<dbReference type="InterPro" id="IPR012858">
    <property type="entry name" value="DC_STAMP-like"/>
</dbReference>
<keyword evidence="10" id="KW-1185">Reference proteome</keyword>
<feature type="compositionally biased region" description="Acidic residues" evidence="5">
    <location>
        <begin position="151"/>
        <end position="175"/>
    </location>
</feature>
<sequence>MLYGLCFILALTESYGLRMRHVVCSIYYPEREKLRAVWLYNHILRTRGGMRKFLRRIIRRKVNGDDTFEKISFLDRLAGKSILLTRILQALGRSKMYCVSCGEPGKSDDSENFKKCESSGCKGLYCNSCFDDLGNKCTLCLRPVEYGDHSDESEEKDSSEDEEYKNMESSDDEDYVYQFGRRRQTSSSEEEDDEEEEEKGRSPQKKRDLATVDDFSDEDQGSYV</sequence>
<evidence type="ECO:0000313" key="9">
    <source>
        <dbReference type="EMBL" id="GFS62787.1"/>
    </source>
</evidence>
<dbReference type="InterPro" id="IPR051856">
    <property type="entry name" value="CSR-E3_Ligase_Protein"/>
</dbReference>
<feature type="domain" description="Dendritic cell-specific transmembrane protein-like" evidence="7">
    <location>
        <begin position="1"/>
        <end position="40"/>
    </location>
</feature>
<dbReference type="EMBL" id="BMAV01027850">
    <property type="protein sequence ID" value="GFS62787.1"/>
    <property type="molecule type" value="Genomic_DNA"/>
</dbReference>
<keyword evidence="2" id="KW-0812">Transmembrane</keyword>
<feature type="chain" id="PRO_5036458145" evidence="6">
    <location>
        <begin position="17"/>
        <end position="224"/>
    </location>
</feature>
<dbReference type="AlphaFoldDB" id="A0A8X6IXM9"/>
<organism evidence="9 10">
    <name type="scientific">Trichonephila inaurata madagascariensis</name>
    <dbReference type="NCBI Taxonomy" id="2747483"/>
    <lineage>
        <taxon>Eukaryota</taxon>
        <taxon>Metazoa</taxon>
        <taxon>Ecdysozoa</taxon>
        <taxon>Arthropoda</taxon>
        <taxon>Chelicerata</taxon>
        <taxon>Arachnida</taxon>
        <taxon>Araneae</taxon>
        <taxon>Araneomorphae</taxon>
        <taxon>Entelegynae</taxon>
        <taxon>Araneoidea</taxon>
        <taxon>Nephilidae</taxon>
        <taxon>Trichonephila</taxon>
        <taxon>Trichonephila inaurata</taxon>
    </lineage>
</organism>
<gene>
    <name evidence="9" type="primary">DCST2_1</name>
    <name evidence="9" type="ORF">TNIN_300341</name>
</gene>
<evidence type="ECO:0000313" key="10">
    <source>
        <dbReference type="Proteomes" id="UP000886998"/>
    </source>
</evidence>
<dbReference type="GO" id="GO:0016020">
    <property type="term" value="C:membrane"/>
    <property type="evidence" value="ECO:0007669"/>
    <property type="project" value="UniProtKB-SubCell"/>
</dbReference>
<dbReference type="OrthoDB" id="5914594at2759"/>
<evidence type="ECO:0000256" key="6">
    <source>
        <dbReference type="SAM" id="SignalP"/>
    </source>
</evidence>
<keyword evidence="3" id="KW-1133">Transmembrane helix</keyword>
<comment type="subcellular location">
    <subcellularLocation>
        <location evidence="1">Membrane</location>
        <topology evidence="1">Multi-pass membrane protein</topology>
    </subcellularLocation>
</comment>
<evidence type="ECO:0000259" key="8">
    <source>
        <dbReference type="Pfam" id="PF26037"/>
    </source>
</evidence>
<evidence type="ECO:0000256" key="1">
    <source>
        <dbReference type="ARBA" id="ARBA00004141"/>
    </source>
</evidence>
<dbReference type="Proteomes" id="UP000886998">
    <property type="component" value="Unassembled WGS sequence"/>
</dbReference>
<evidence type="ECO:0000256" key="2">
    <source>
        <dbReference type="ARBA" id="ARBA00022692"/>
    </source>
</evidence>
<feature type="compositionally biased region" description="Basic and acidic residues" evidence="5">
    <location>
        <begin position="198"/>
        <end position="210"/>
    </location>
</feature>
<dbReference type="PANTHER" id="PTHR21041">
    <property type="entry name" value="DENDRITIC CELL-SPECIFIC TRANSMEMBRANE PROTEIN"/>
    <property type="match status" value="1"/>
</dbReference>
<evidence type="ECO:0000259" key="7">
    <source>
        <dbReference type="Pfam" id="PF07782"/>
    </source>
</evidence>
<comment type="caution">
    <text evidence="9">The sequence shown here is derived from an EMBL/GenBank/DDBJ whole genome shotgun (WGS) entry which is preliminary data.</text>
</comment>
<evidence type="ECO:0000256" key="4">
    <source>
        <dbReference type="ARBA" id="ARBA00023136"/>
    </source>
</evidence>
<feature type="domain" description="E3 ubiquitin-protein ligase DCST1-like C-terminal" evidence="8">
    <location>
        <begin position="97"/>
        <end position="143"/>
    </location>
</feature>
<feature type="region of interest" description="Disordered" evidence="5">
    <location>
        <begin position="148"/>
        <end position="224"/>
    </location>
</feature>